<dbReference type="OrthoDB" id="10039147at2759"/>
<dbReference type="InParanoid" id="A0A163E5N4"/>
<reference evidence="8" key="1">
    <citation type="submission" date="2015-06" db="EMBL/GenBank/DDBJ databases">
        <title>Expansion of signal transduction pathways in fungi by whole-genome duplication.</title>
        <authorList>
            <consortium name="DOE Joint Genome Institute"/>
            <person name="Corrochano L.M."/>
            <person name="Kuo A."/>
            <person name="Marcet-Houben M."/>
            <person name="Polaino S."/>
            <person name="Salamov A."/>
            <person name="Villalobos J.M."/>
            <person name="Alvarez M.I."/>
            <person name="Avalos J."/>
            <person name="Benito E.P."/>
            <person name="Benoit I."/>
            <person name="Burger G."/>
            <person name="Camino L.P."/>
            <person name="Canovas D."/>
            <person name="Cerda-Olmedo E."/>
            <person name="Cheng J.-F."/>
            <person name="Dominguez A."/>
            <person name="Elias M."/>
            <person name="Eslava A.P."/>
            <person name="Glaser F."/>
            <person name="Grimwood J."/>
            <person name="Gutierrez G."/>
            <person name="Heitman J."/>
            <person name="Henrissat B."/>
            <person name="Iturriaga E.A."/>
            <person name="Lang B.F."/>
            <person name="Lavin J.L."/>
            <person name="Lee S."/>
            <person name="Li W."/>
            <person name="Lindquist E."/>
            <person name="Lopez-Garcia S."/>
            <person name="Luque E.M."/>
            <person name="Marcos A.T."/>
            <person name="Martin J."/>
            <person name="McCluskey K."/>
            <person name="Medina H.R."/>
            <person name="Miralles-Duran A."/>
            <person name="Miyazaki A."/>
            <person name="Munoz-Torres E."/>
            <person name="Oguiza J.A."/>
            <person name="Ohm R."/>
            <person name="Olmedo M."/>
            <person name="Orejas M."/>
            <person name="Ortiz-Castellanos L."/>
            <person name="Pisabarro A.G."/>
            <person name="Rodriguez-Romero J."/>
            <person name="Ruiz-Herrera J."/>
            <person name="Ruiz-Vazquez R."/>
            <person name="Sanz C."/>
            <person name="Schackwitz W."/>
            <person name="Schmutz J."/>
            <person name="Shahriari M."/>
            <person name="Shelest E."/>
            <person name="Silva-Franco F."/>
            <person name="Soanes D."/>
            <person name="Syed K."/>
            <person name="Tagua V.G."/>
            <person name="Talbot N.J."/>
            <person name="Thon M."/>
            <person name="De vries R.P."/>
            <person name="Wiebenga A."/>
            <person name="Yadav J.S."/>
            <person name="Braun E.L."/>
            <person name="Baker S."/>
            <person name="Garre V."/>
            <person name="Horwitz B."/>
            <person name="Torres-Martinez S."/>
            <person name="Idnurm A."/>
            <person name="Herrera-Estrella A."/>
            <person name="Gabaldon T."/>
            <person name="Grigoriev I.V."/>
        </authorList>
    </citation>
    <scope>NUCLEOTIDE SEQUENCE [LARGE SCALE GENOMIC DNA]</scope>
    <source>
        <strain evidence="8">NRRL 1555(-)</strain>
    </source>
</reference>
<organism evidence="7 8">
    <name type="scientific">Phycomyces blakesleeanus (strain ATCC 8743b / DSM 1359 / FGSC 10004 / NBRC 33097 / NRRL 1555)</name>
    <dbReference type="NCBI Taxonomy" id="763407"/>
    <lineage>
        <taxon>Eukaryota</taxon>
        <taxon>Fungi</taxon>
        <taxon>Fungi incertae sedis</taxon>
        <taxon>Mucoromycota</taxon>
        <taxon>Mucoromycotina</taxon>
        <taxon>Mucoromycetes</taxon>
        <taxon>Mucorales</taxon>
        <taxon>Phycomycetaceae</taxon>
        <taxon>Phycomyces</taxon>
    </lineage>
</organism>
<keyword evidence="4" id="KW-0472">Membrane</keyword>
<comment type="subcellular location">
    <subcellularLocation>
        <location evidence="1">Membrane</location>
        <topology evidence="1">Single-pass membrane protein</topology>
    </subcellularLocation>
</comment>
<keyword evidence="8" id="KW-1185">Reference proteome</keyword>
<evidence type="ECO:0000256" key="1">
    <source>
        <dbReference type="ARBA" id="ARBA00004167"/>
    </source>
</evidence>
<keyword evidence="3" id="KW-1133">Transmembrane helix</keyword>
<name>A0A163E5N4_PHYB8</name>
<evidence type="ECO:0000256" key="3">
    <source>
        <dbReference type="ARBA" id="ARBA00022989"/>
    </source>
</evidence>
<dbReference type="GeneID" id="29000067"/>
<evidence type="ECO:0008006" key="9">
    <source>
        <dbReference type="Google" id="ProtNLM"/>
    </source>
</evidence>
<dbReference type="GO" id="GO:0032469">
    <property type="term" value="P:endoplasmic reticulum calcium ion homeostasis"/>
    <property type="evidence" value="ECO:0007669"/>
    <property type="project" value="InterPro"/>
</dbReference>
<dbReference type="RefSeq" id="XP_018294870.1">
    <property type="nucleotide sequence ID" value="XM_018439161.1"/>
</dbReference>
<dbReference type="GO" id="GO:0005783">
    <property type="term" value="C:endoplasmic reticulum"/>
    <property type="evidence" value="ECO:0007669"/>
    <property type="project" value="InterPro"/>
</dbReference>
<dbReference type="AlphaFoldDB" id="A0A163E5N4"/>
<dbReference type="EMBL" id="KV440975">
    <property type="protein sequence ID" value="OAD76830.1"/>
    <property type="molecule type" value="Genomic_DNA"/>
</dbReference>
<evidence type="ECO:0000313" key="7">
    <source>
        <dbReference type="EMBL" id="OAD76830.1"/>
    </source>
</evidence>
<keyword evidence="2" id="KW-0812">Transmembrane</keyword>
<evidence type="ECO:0000313" key="8">
    <source>
        <dbReference type="Proteomes" id="UP000077315"/>
    </source>
</evidence>
<dbReference type="PANTHER" id="PTHR12883:SF0">
    <property type="entry name" value="PAT COMPLEX SUBUNIT CCDC47"/>
    <property type="match status" value="1"/>
</dbReference>
<sequence>MVHAVIALVLAVATVVNAEQTEKPLQVLKAPLTWRDFEMEMVLLVAFGLYVLAWYQGKKSNTEIAKKWVAMNVGYLEEQFALVGSKVGSARSILIQDGPADFLLYVSGRRNVEFGHWWIKLKPRNDMLNFGITKVLSMFQLANNPTDRVVLDITLDKAISDRFVFAILPQADSKAIHERRYDLKTMTKLAQSDLPSKMVVYSESQKLADVLIAKIGPIIRNSPGFDSLIISSMPAIEPEKFEGETGLVLSMTFGIVLDKTDPLVELACELPDVISQLQLTADIKATLRKNRESLEKQVAKRLAEERAEELVRKKAEAKRAEEERVKTLSPAEQRKWEEKERAREAKRAQKKRTKRG</sequence>
<dbReference type="GO" id="GO:0005509">
    <property type="term" value="F:calcium ion binding"/>
    <property type="evidence" value="ECO:0007669"/>
    <property type="project" value="InterPro"/>
</dbReference>
<dbReference type="STRING" id="763407.A0A163E5N4"/>
<protein>
    <recommendedName>
        <fullName evidence="9">DUF1682-domain-containing protein</fullName>
    </recommendedName>
</protein>
<feature type="region of interest" description="Disordered" evidence="5">
    <location>
        <begin position="312"/>
        <end position="356"/>
    </location>
</feature>
<dbReference type="GO" id="GO:0016020">
    <property type="term" value="C:membrane"/>
    <property type="evidence" value="ECO:0007669"/>
    <property type="project" value="UniProtKB-SubCell"/>
</dbReference>
<evidence type="ECO:0000256" key="6">
    <source>
        <dbReference type="SAM" id="SignalP"/>
    </source>
</evidence>
<feature type="signal peptide" evidence="6">
    <location>
        <begin position="1"/>
        <end position="18"/>
    </location>
</feature>
<dbReference type="Proteomes" id="UP000077315">
    <property type="component" value="Unassembled WGS sequence"/>
</dbReference>
<evidence type="ECO:0000256" key="5">
    <source>
        <dbReference type="SAM" id="MobiDB-lite"/>
    </source>
</evidence>
<dbReference type="FunCoup" id="A0A163E5N4">
    <property type="interactions" value="307"/>
</dbReference>
<feature type="compositionally biased region" description="Basic and acidic residues" evidence="5">
    <location>
        <begin position="312"/>
        <end position="347"/>
    </location>
</feature>
<proteinExistence type="predicted"/>
<evidence type="ECO:0000256" key="4">
    <source>
        <dbReference type="ARBA" id="ARBA00023136"/>
    </source>
</evidence>
<keyword evidence="6" id="KW-0732">Signal</keyword>
<accession>A0A163E5N4</accession>
<dbReference type="VEuPathDB" id="FungiDB:PHYBLDRAFT_185865"/>
<gene>
    <name evidence="7" type="ORF">PHYBLDRAFT_185865</name>
</gene>
<dbReference type="Pfam" id="PF07946">
    <property type="entry name" value="CCDC47"/>
    <property type="match status" value="1"/>
</dbReference>
<dbReference type="InterPro" id="IPR012879">
    <property type="entry name" value="CCDC47"/>
</dbReference>
<feature type="chain" id="PRO_5007842435" description="DUF1682-domain-containing protein" evidence="6">
    <location>
        <begin position="19"/>
        <end position="356"/>
    </location>
</feature>
<evidence type="ECO:0000256" key="2">
    <source>
        <dbReference type="ARBA" id="ARBA00022692"/>
    </source>
</evidence>
<dbReference type="PANTHER" id="PTHR12883">
    <property type="entry name" value="ADIPOCYTE-SPECIFIC PROTEIN 4-RELATED"/>
    <property type="match status" value="1"/>
</dbReference>